<dbReference type="RefSeq" id="WP_249914971.1">
    <property type="nucleotide sequence ID" value="NZ_JAMGBB010000001.1"/>
</dbReference>
<dbReference type="Pfam" id="PF01928">
    <property type="entry name" value="CYTH"/>
    <property type="match status" value="1"/>
</dbReference>
<name>A0ABT0S804_9SPHN</name>
<keyword evidence="4" id="KW-1185">Reference proteome</keyword>
<sequence>MAKAKDHRETELKFDLDRQAARKVRRHPLLADRAPTTQSQTSVYFDTGKRRIGKAGYSLRVRQSGGGHVQTVKSTGGGAGLFDRAEWEVPVESLEVDAKALKSTPLRKLKRLDRKLEPQVRSTVERATWLIDRDGSLIEVVLDEGMVEAGDETAKFQELEMELRHGAQAGLFGFAKQLAEDIPLEIGVLSKEERGLLLAERALDHEQKAREPAICEEMSIGQAFVATVQECVRHFRLNQALIIAERDAAALHQARVAMRRLRTAFTLFGPVIREGSLEPLKCELRAFIEPFGVARNLDVYLDKHGEELGWRDQRVLRSARSESYDQVVEALNSQQKRDMLVDLVEWTASADWQQTGASRPIAKFARRRLDDAWNKVKRGGSQPGKLDEHQLHRLRINIKKLRYSAEFLAPLYRKKQVRAFVTSLERMQDCLGLIHDDMISREIIATYELAESGRTDIAERARQLAKLGGRFKRLKQAGRFWR</sequence>
<evidence type="ECO:0000259" key="2">
    <source>
        <dbReference type="PROSITE" id="PS51708"/>
    </source>
</evidence>
<dbReference type="Gene3D" id="1.40.20.10">
    <property type="entry name" value="CHAD domain"/>
    <property type="match status" value="1"/>
</dbReference>
<dbReference type="InterPro" id="IPR038186">
    <property type="entry name" value="CHAD_dom_sf"/>
</dbReference>
<reference evidence="3" key="1">
    <citation type="submission" date="2022-05" db="EMBL/GenBank/DDBJ databases">
        <authorList>
            <person name="Jo J.-H."/>
            <person name="Im W.-T."/>
        </authorList>
    </citation>
    <scope>NUCLEOTIDE SEQUENCE</scope>
    <source>
        <strain evidence="3">RB56-2</strain>
    </source>
</reference>
<dbReference type="CDD" id="cd07756">
    <property type="entry name" value="CYTH-like_Pase_CHAD"/>
    <property type="match status" value="1"/>
</dbReference>
<evidence type="ECO:0000259" key="1">
    <source>
        <dbReference type="PROSITE" id="PS51707"/>
    </source>
</evidence>
<dbReference type="PROSITE" id="PS51708">
    <property type="entry name" value="CHAD"/>
    <property type="match status" value="1"/>
</dbReference>
<feature type="domain" description="CHAD" evidence="2">
    <location>
        <begin position="217"/>
        <end position="482"/>
    </location>
</feature>
<evidence type="ECO:0000313" key="4">
    <source>
        <dbReference type="Proteomes" id="UP001165383"/>
    </source>
</evidence>
<dbReference type="Pfam" id="PF05235">
    <property type="entry name" value="CHAD"/>
    <property type="match status" value="1"/>
</dbReference>
<gene>
    <name evidence="3" type="ORF">LZ518_05295</name>
</gene>
<dbReference type="SMART" id="SM01118">
    <property type="entry name" value="CYTH"/>
    <property type="match status" value="1"/>
</dbReference>
<dbReference type="SUPFAM" id="SSF55154">
    <property type="entry name" value="CYTH-like phosphatases"/>
    <property type="match status" value="1"/>
</dbReference>
<dbReference type="Proteomes" id="UP001165383">
    <property type="component" value="Unassembled WGS sequence"/>
</dbReference>
<dbReference type="InterPro" id="IPR033469">
    <property type="entry name" value="CYTH-like_dom_sf"/>
</dbReference>
<feature type="domain" description="CYTH" evidence="1">
    <location>
        <begin position="7"/>
        <end position="202"/>
    </location>
</feature>
<evidence type="ECO:0000313" key="3">
    <source>
        <dbReference type="EMBL" id="MCL6740546.1"/>
    </source>
</evidence>
<organism evidence="3 4">
    <name type="scientific">Sphingomonas brevis</name>
    <dbReference type="NCBI Taxonomy" id="2908206"/>
    <lineage>
        <taxon>Bacteria</taxon>
        <taxon>Pseudomonadati</taxon>
        <taxon>Pseudomonadota</taxon>
        <taxon>Alphaproteobacteria</taxon>
        <taxon>Sphingomonadales</taxon>
        <taxon>Sphingomonadaceae</taxon>
        <taxon>Sphingomonas</taxon>
    </lineage>
</organism>
<accession>A0ABT0S804</accession>
<dbReference type="EMBL" id="JAMGBB010000001">
    <property type="protein sequence ID" value="MCL6740546.1"/>
    <property type="molecule type" value="Genomic_DNA"/>
</dbReference>
<dbReference type="PANTHER" id="PTHR39569:SF1">
    <property type="entry name" value="INORGANIC TRIPHOSPHATASE"/>
    <property type="match status" value="1"/>
</dbReference>
<comment type="caution">
    <text evidence="3">The sequence shown here is derived from an EMBL/GenBank/DDBJ whole genome shotgun (WGS) entry which is preliminary data.</text>
</comment>
<dbReference type="SMART" id="SM00880">
    <property type="entry name" value="CHAD"/>
    <property type="match status" value="1"/>
</dbReference>
<dbReference type="PANTHER" id="PTHR39569">
    <property type="entry name" value="INORGANIC TRIPHOSPHATASE"/>
    <property type="match status" value="1"/>
</dbReference>
<dbReference type="InterPro" id="IPR039013">
    <property type="entry name" value="YgiF"/>
</dbReference>
<protein>
    <submittedName>
        <fullName evidence="3">CHAD domain-containing protein</fullName>
    </submittedName>
</protein>
<dbReference type="PROSITE" id="PS51707">
    <property type="entry name" value="CYTH"/>
    <property type="match status" value="1"/>
</dbReference>
<proteinExistence type="predicted"/>
<dbReference type="Gene3D" id="2.40.320.10">
    <property type="entry name" value="Hypothetical Protein Pfu-838710-001"/>
    <property type="match status" value="1"/>
</dbReference>
<dbReference type="InterPro" id="IPR023577">
    <property type="entry name" value="CYTH_domain"/>
</dbReference>
<dbReference type="InterPro" id="IPR007899">
    <property type="entry name" value="CHAD_dom"/>
</dbReference>